<dbReference type="PROSITE" id="PS50109">
    <property type="entry name" value="HIS_KIN"/>
    <property type="match status" value="1"/>
</dbReference>
<dbReference type="InterPro" id="IPR003594">
    <property type="entry name" value="HATPase_dom"/>
</dbReference>
<dbReference type="Proteomes" id="UP001151071">
    <property type="component" value="Unassembled WGS sequence"/>
</dbReference>
<keyword evidence="6" id="KW-0808">Transferase</keyword>
<evidence type="ECO:0000256" key="10">
    <source>
        <dbReference type="ARBA" id="ARBA00022840"/>
    </source>
</evidence>
<evidence type="ECO:0000256" key="12">
    <source>
        <dbReference type="ARBA" id="ARBA00023012"/>
    </source>
</evidence>
<feature type="domain" description="HAMP" evidence="17">
    <location>
        <begin position="452"/>
        <end position="498"/>
    </location>
</feature>
<dbReference type="InterPro" id="IPR050398">
    <property type="entry name" value="HssS/ArlS-like"/>
</dbReference>
<proteinExistence type="predicted"/>
<evidence type="ECO:0000256" key="2">
    <source>
        <dbReference type="ARBA" id="ARBA00004651"/>
    </source>
</evidence>
<keyword evidence="19" id="KW-1185">Reference proteome</keyword>
<dbReference type="PANTHER" id="PTHR45528">
    <property type="entry name" value="SENSOR HISTIDINE KINASE CPXA"/>
    <property type="match status" value="1"/>
</dbReference>
<feature type="transmembrane region" description="Helical" evidence="15">
    <location>
        <begin position="262"/>
        <end position="283"/>
    </location>
</feature>
<comment type="caution">
    <text evidence="18">The sequence shown here is derived from an EMBL/GenBank/DDBJ whole genome shotgun (WGS) entry which is preliminary data.</text>
</comment>
<keyword evidence="12" id="KW-0902">Two-component regulatory system</keyword>
<evidence type="ECO:0000313" key="19">
    <source>
        <dbReference type="Proteomes" id="UP001151071"/>
    </source>
</evidence>
<evidence type="ECO:0000259" key="16">
    <source>
        <dbReference type="PROSITE" id="PS50109"/>
    </source>
</evidence>
<evidence type="ECO:0000256" key="9">
    <source>
        <dbReference type="ARBA" id="ARBA00022777"/>
    </source>
</evidence>
<keyword evidence="13 15" id="KW-0472">Membrane</keyword>
<keyword evidence="9" id="KW-0418">Kinase</keyword>
<feature type="coiled-coil region" evidence="14">
    <location>
        <begin position="82"/>
        <end position="147"/>
    </location>
</feature>
<dbReference type="EMBL" id="JAPYYP010000021">
    <property type="protein sequence ID" value="MDA5109748.1"/>
    <property type="molecule type" value="Genomic_DNA"/>
</dbReference>
<dbReference type="PANTHER" id="PTHR45528:SF1">
    <property type="entry name" value="SENSOR HISTIDINE KINASE CPXA"/>
    <property type="match status" value="1"/>
</dbReference>
<evidence type="ECO:0000256" key="13">
    <source>
        <dbReference type="ARBA" id="ARBA00023136"/>
    </source>
</evidence>
<dbReference type="PRINTS" id="PR00344">
    <property type="entry name" value="BCTRLSENSOR"/>
</dbReference>
<gene>
    <name evidence="18" type="ORF">O3V59_15380</name>
</gene>
<dbReference type="CDD" id="cd06225">
    <property type="entry name" value="HAMP"/>
    <property type="match status" value="1"/>
</dbReference>
<evidence type="ECO:0000256" key="14">
    <source>
        <dbReference type="SAM" id="Coils"/>
    </source>
</evidence>
<evidence type="ECO:0000256" key="4">
    <source>
        <dbReference type="ARBA" id="ARBA00022475"/>
    </source>
</evidence>
<evidence type="ECO:0000256" key="15">
    <source>
        <dbReference type="SAM" id="Phobius"/>
    </source>
</evidence>
<feature type="transmembrane region" description="Helical" evidence="15">
    <location>
        <begin position="427"/>
        <end position="446"/>
    </location>
</feature>
<dbReference type="SUPFAM" id="SSF55874">
    <property type="entry name" value="ATPase domain of HSP90 chaperone/DNA topoisomerase II/histidine kinase"/>
    <property type="match status" value="1"/>
</dbReference>
<dbReference type="AlphaFoldDB" id="A0A9X3TU10"/>
<feature type="domain" description="Histidine kinase" evidence="16">
    <location>
        <begin position="513"/>
        <end position="726"/>
    </location>
</feature>
<dbReference type="EC" id="2.7.13.3" evidence="3"/>
<keyword evidence="11 15" id="KW-1133">Transmembrane helix</keyword>
<organism evidence="18 19">
    <name type="scientific">Brevibacillus thermoruber</name>
    <dbReference type="NCBI Taxonomy" id="33942"/>
    <lineage>
        <taxon>Bacteria</taxon>
        <taxon>Bacillati</taxon>
        <taxon>Bacillota</taxon>
        <taxon>Bacilli</taxon>
        <taxon>Bacillales</taxon>
        <taxon>Paenibacillaceae</taxon>
        <taxon>Brevibacillus</taxon>
    </lineage>
</organism>
<evidence type="ECO:0000256" key="5">
    <source>
        <dbReference type="ARBA" id="ARBA00022553"/>
    </source>
</evidence>
<dbReference type="Gene3D" id="3.30.565.10">
    <property type="entry name" value="Histidine kinase-like ATPase, C-terminal domain"/>
    <property type="match status" value="1"/>
</dbReference>
<dbReference type="SMART" id="SM00388">
    <property type="entry name" value="HisKA"/>
    <property type="match status" value="1"/>
</dbReference>
<dbReference type="InterPro" id="IPR036097">
    <property type="entry name" value="HisK_dim/P_sf"/>
</dbReference>
<dbReference type="Pfam" id="PF02518">
    <property type="entry name" value="HATPase_c"/>
    <property type="match status" value="1"/>
</dbReference>
<evidence type="ECO:0000256" key="7">
    <source>
        <dbReference type="ARBA" id="ARBA00022692"/>
    </source>
</evidence>
<dbReference type="GO" id="GO:0005886">
    <property type="term" value="C:plasma membrane"/>
    <property type="evidence" value="ECO:0007669"/>
    <property type="project" value="UniProtKB-SubCell"/>
</dbReference>
<evidence type="ECO:0000256" key="1">
    <source>
        <dbReference type="ARBA" id="ARBA00000085"/>
    </source>
</evidence>
<dbReference type="FunFam" id="3.30.565.10:FF:000013">
    <property type="entry name" value="Two-component sensor histidine kinase"/>
    <property type="match status" value="1"/>
</dbReference>
<evidence type="ECO:0000256" key="11">
    <source>
        <dbReference type="ARBA" id="ARBA00022989"/>
    </source>
</evidence>
<dbReference type="Pfam" id="PF00512">
    <property type="entry name" value="HisKA"/>
    <property type="match status" value="1"/>
</dbReference>
<name>A0A9X3TU10_9BACL</name>
<comment type="subcellular location">
    <subcellularLocation>
        <location evidence="2">Cell membrane</location>
        <topology evidence="2">Multi-pass membrane protein</topology>
    </subcellularLocation>
</comment>
<keyword evidence="10 18" id="KW-0067">ATP-binding</keyword>
<evidence type="ECO:0000256" key="3">
    <source>
        <dbReference type="ARBA" id="ARBA00012438"/>
    </source>
</evidence>
<keyword evidence="5" id="KW-0597">Phosphoprotein</keyword>
<dbReference type="InterPro" id="IPR003661">
    <property type="entry name" value="HisK_dim/P_dom"/>
</dbReference>
<dbReference type="InterPro" id="IPR003660">
    <property type="entry name" value="HAMP_dom"/>
</dbReference>
<dbReference type="FunFam" id="1.10.287.130:FF:000001">
    <property type="entry name" value="Two-component sensor histidine kinase"/>
    <property type="match status" value="1"/>
</dbReference>
<protein>
    <recommendedName>
        <fullName evidence="3">histidine kinase</fullName>
        <ecNumber evidence="3">2.7.13.3</ecNumber>
    </recommendedName>
</protein>
<evidence type="ECO:0000259" key="17">
    <source>
        <dbReference type="PROSITE" id="PS50885"/>
    </source>
</evidence>
<dbReference type="InterPro" id="IPR004358">
    <property type="entry name" value="Sig_transdc_His_kin-like_C"/>
</dbReference>
<dbReference type="GO" id="GO:0005524">
    <property type="term" value="F:ATP binding"/>
    <property type="evidence" value="ECO:0007669"/>
    <property type="project" value="UniProtKB-KW"/>
</dbReference>
<evidence type="ECO:0000256" key="8">
    <source>
        <dbReference type="ARBA" id="ARBA00022741"/>
    </source>
</evidence>
<dbReference type="InterPro" id="IPR036890">
    <property type="entry name" value="HATPase_C_sf"/>
</dbReference>
<dbReference type="CDD" id="cd00082">
    <property type="entry name" value="HisKA"/>
    <property type="match status" value="1"/>
</dbReference>
<keyword evidence="7 15" id="KW-0812">Transmembrane</keyword>
<accession>A0A9X3TU10</accession>
<feature type="transmembrane region" description="Helical" evidence="15">
    <location>
        <begin position="400"/>
        <end position="421"/>
    </location>
</feature>
<dbReference type="Gene3D" id="1.10.287.130">
    <property type="match status" value="1"/>
</dbReference>
<feature type="transmembrane region" description="Helical" evidence="15">
    <location>
        <begin position="330"/>
        <end position="354"/>
    </location>
</feature>
<comment type="catalytic activity">
    <reaction evidence="1">
        <text>ATP + protein L-histidine = ADP + protein N-phospho-L-histidine.</text>
        <dbReference type="EC" id="2.7.13.3"/>
    </reaction>
</comment>
<dbReference type="PROSITE" id="PS50885">
    <property type="entry name" value="HAMP"/>
    <property type="match status" value="1"/>
</dbReference>
<keyword evidence="8" id="KW-0547">Nucleotide-binding</keyword>
<reference evidence="18" key="1">
    <citation type="submission" date="2022-12" db="EMBL/GenBank/DDBJ databases">
        <title>Draft genome sequence of the thermophilic strain Brevibacillus thermoruber HT42, isolated from Los Humeros, Puebla, Mexico, with biotechnological potential.</title>
        <authorList>
            <person name="Lara Sanchez J."/>
            <person name="Solis Palacios R."/>
            <person name="Bustos Baena A.S."/>
            <person name="Ruz Baez A.E."/>
            <person name="Espinosa Luna G."/>
            <person name="Oliart Ros R.M."/>
        </authorList>
    </citation>
    <scope>NUCLEOTIDE SEQUENCE</scope>
    <source>
        <strain evidence="18">HT42</strain>
    </source>
</reference>
<evidence type="ECO:0000256" key="6">
    <source>
        <dbReference type="ARBA" id="ARBA00022679"/>
    </source>
</evidence>
<keyword evidence="4" id="KW-1003">Cell membrane</keyword>
<sequence length="726" mass="82025">MATRLKNKYGPVIALVLLFHLSALALLAAADVIRHREYLDKDYYFRSPSFHQQLTEVVNLAITVHFKEKNDPKLTVTEKVGADTLEQIRETFAADLREKEEEIKGRYEANIMEAERSGNHAEASRLAQARDQELARVKQENQRQMDEQIKTWEAARERAYEQAKKALAVRGDTIKYYIKDRNTGEVYTNHSYDLNIIRNLQKKAAYSIHFPLASPSDYQIQQANEFFLANNLEGYLIIPQAAAGYSRFQDDYAYALGIRERLLNECILLAVSVIAAVGLFVYLRKRSPLDFPLADRCASLLRRVPLDVRGATVLAVGLVTLSWVRDESFFYFPIGLEHVTTLSFTAACIAYLGLNAKEAWRLINDHTLLRQQWESSLYRKFRTLLAESFANRSVFFKASLIFVLTIGLGTGMGFVLIGLHYGSERLFLVGACYSLLYLAAVLPYILRRVALLNNILRGADEMAAGNLDSLIEERGKGNLAHLARCLNNIKLGLGHALESQMKSERLKTELISNVSHDLKTPLTSIVNYVNLLKRPDLSPEEVSSYVNVLERKTHRLKVLIDDLFEASKMASGSVELHMERVNVAALLNQALAEFNDAIAESSLTFRVQTEKPHIHALADGKKTWRVFENLIGNVLKYALPHTRVYISLTEQANSVVLTMKNVSAYEIEFDPDELFERFKRGDQSRHTEGSGLGLAIAKSIMELQGGRLAIELDGDLFKVIVEFQKA</sequence>
<dbReference type="GO" id="GO:0000155">
    <property type="term" value="F:phosphorelay sensor kinase activity"/>
    <property type="evidence" value="ECO:0007669"/>
    <property type="project" value="InterPro"/>
</dbReference>
<dbReference type="SMART" id="SM00387">
    <property type="entry name" value="HATPase_c"/>
    <property type="match status" value="1"/>
</dbReference>
<dbReference type="SUPFAM" id="SSF47384">
    <property type="entry name" value="Homodimeric domain of signal transducing histidine kinase"/>
    <property type="match status" value="1"/>
</dbReference>
<evidence type="ECO:0000313" key="18">
    <source>
        <dbReference type="EMBL" id="MDA5109748.1"/>
    </source>
</evidence>
<keyword evidence="14" id="KW-0175">Coiled coil</keyword>
<dbReference type="RefSeq" id="WP_271140486.1">
    <property type="nucleotide sequence ID" value="NZ_JAPYYP010000021.1"/>
</dbReference>
<dbReference type="InterPro" id="IPR005467">
    <property type="entry name" value="His_kinase_dom"/>
</dbReference>